<protein>
    <submittedName>
        <fullName evidence="3">Uncharacterized protein</fullName>
    </submittedName>
</protein>
<name>A0A026WHW3_OOCBI</name>
<dbReference type="AlphaFoldDB" id="A0A026WHW3"/>
<keyword evidence="4" id="KW-1185">Reference proteome</keyword>
<keyword evidence="2" id="KW-0472">Membrane</keyword>
<dbReference type="Proteomes" id="UP000053097">
    <property type="component" value="Unassembled WGS sequence"/>
</dbReference>
<keyword evidence="2" id="KW-1133">Transmembrane helix</keyword>
<accession>A0A026WHW3</accession>
<dbReference type="EMBL" id="KK107214">
    <property type="protein sequence ID" value="EZA55256.1"/>
    <property type="molecule type" value="Genomic_DNA"/>
</dbReference>
<proteinExistence type="predicted"/>
<feature type="region of interest" description="Disordered" evidence="1">
    <location>
        <begin position="98"/>
        <end position="120"/>
    </location>
</feature>
<reference evidence="3 4" key="1">
    <citation type="journal article" date="2014" name="Curr. Biol.">
        <title>The genome of the clonal raider ant Cerapachys biroi.</title>
        <authorList>
            <person name="Oxley P.R."/>
            <person name="Ji L."/>
            <person name="Fetter-Pruneda I."/>
            <person name="McKenzie S.K."/>
            <person name="Li C."/>
            <person name="Hu H."/>
            <person name="Zhang G."/>
            <person name="Kronauer D.J."/>
        </authorList>
    </citation>
    <scope>NUCLEOTIDE SEQUENCE [LARGE SCALE GENOMIC DNA]</scope>
</reference>
<gene>
    <name evidence="3" type="ORF">X777_05191</name>
</gene>
<evidence type="ECO:0000313" key="3">
    <source>
        <dbReference type="EMBL" id="EZA55256.1"/>
    </source>
</evidence>
<dbReference type="OMA" id="CIAYEPD"/>
<dbReference type="OrthoDB" id="6051552at2759"/>
<evidence type="ECO:0000256" key="2">
    <source>
        <dbReference type="SAM" id="Phobius"/>
    </source>
</evidence>
<keyword evidence="2" id="KW-0812">Transmembrane</keyword>
<evidence type="ECO:0000256" key="1">
    <source>
        <dbReference type="SAM" id="MobiDB-lite"/>
    </source>
</evidence>
<feature type="compositionally biased region" description="Polar residues" evidence="1">
    <location>
        <begin position="110"/>
        <end position="120"/>
    </location>
</feature>
<feature type="transmembrane region" description="Helical" evidence="2">
    <location>
        <begin position="54"/>
        <end position="74"/>
    </location>
</feature>
<sequence length="120" mass="13709">MLNLSKTPLLFYRRLSGKQCIAYEPDRMGSTVKPPEIIRKQEYSSRQAGVTTGIILACLVPILLIVVCVGYRILKGRKEQREQDEVLARTRQAELQRMRKIGEEEEPVPYTSSSRATEIN</sequence>
<evidence type="ECO:0000313" key="4">
    <source>
        <dbReference type="Proteomes" id="UP000053097"/>
    </source>
</evidence>
<organism evidence="3 4">
    <name type="scientific">Ooceraea biroi</name>
    <name type="common">Clonal raider ant</name>
    <name type="synonym">Cerapachys biroi</name>
    <dbReference type="NCBI Taxonomy" id="2015173"/>
    <lineage>
        <taxon>Eukaryota</taxon>
        <taxon>Metazoa</taxon>
        <taxon>Ecdysozoa</taxon>
        <taxon>Arthropoda</taxon>
        <taxon>Hexapoda</taxon>
        <taxon>Insecta</taxon>
        <taxon>Pterygota</taxon>
        <taxon>Neoptera</taxon>
        <taxon>Endopterygota</taxon>
        <taxon>Hymenoptera</taxon>
        <taxon>Apocrita</taxon>
        <taxon>Aculeata</taxon>
        <taxon>Formicoidea</taxon>
        <taxon>Formicidae</taxon>
        <taxon>Dorylinae</taxon>
        <taxon>Ooceraea</taxon>
    </lineage>
</organism>